<organism evidence="1 2">
    <name type="scientific">Limisphaera ngatamarikiensis</name>
    <dbReference type="NCBI Taxonomy" id="1324935"/>
    <lineage>
        <taxon>Bacteria</taxon>
        <taxon>Pseudomonadati</taxon>
        <taxon>Verrucomicrobiota</taxon>
        <taxon>Verrucomicrobiia</taxon>
        <taxon>Limisphaerales</taxon>
        <taxon>Limisphaeraceae</taxon>
        <taxon>Limisphaera</taxon>
    </lineage>
</organism>
<reference evidence="1 2" key="1">
    <citation type="submission" date="2020-02" db="EMBL/GenBank/DDBJ databases">
        <title>Draft genome sequence of Limisphaera ngatamarikiensis NGM72.4T, a thermophilic Verrucomicrobia grouped in subdivision 3.</title>
        <authorList>
            <person name="Carere C.R."/>
            <person name="Steen J."/>
            <person name="Hugenholtz P."/>
            <person name="Stott M.B."/>
        </authorList>
    </citation>
    <scope>NUCLEOTIDE SEQUENCE [LARGE SCALE GENOMIC DNA]</scope>
    <source>
        <strain evidence="1 2">NGM72.4</strain>
    </source>
</reference>
<gene>
    <name evidence="1" type="ORF">G4L39_11040</name>
</gene>
<dbReference type="AlphaFoldDB" id="A0A6M1RYT7"/>
<keyword evidence="2" id="KW-1185">Reference proteome</keyword>
<evidence type="ECO:0000313" key="1">
    <source>
        <dbReference type="EMBL" id="NGO39922.1"/>
    </source>
</evidence>
<comment type="caution">
    <text evidence="1">The sequence shown here is derived from an EMBL/GenBank/DDBJ whole genome shotgun (WGS) entry which is preliminary data.</text>
</comment>
<dbReference type="EMBL" id="JAAKYA010000076">
    <property type="protein sequence ID" value="NGO39922.1"/>
    <property type="molecule type" value="Genomic_DNA"/>
</dbReference>
<evidence type="ECO:0000313" key="2">
    <source>
        <dbReference type="Proteomes" id="UP000477311"/>
    </source>
</evidence>
<protein>
    <submittedName>
        <fullName evidence="1">Uncharacterized protein</fullName>
    </submittedName>
</protein>
<sequence>MSPSLAADILNFAFAEDKPTYKATLAAVAEARRVRPVFLLQQPRARRDPLILNTLTRPSLDAAAATLIRSWLLKKHKAMLADFLDALGIPHQDGVVETLPEKVEDEKLQKAVGTLLSKYPAEVVTVYLHAFNEMNEVNWENLTRLLNEDARLQFGG</sequence>
<proteinExistence type="predicted"/>
<accession>A0A6M1RYT7</accession>
<name>A0A6M1RYT7_9BACT</name>
<dbReference type="Proteomes" id="UP000477311">
    <property type="component" value="Unassembled WGS sequence"/>
</dbReference>